<comment type="caution">
    <text evidence="2">The sequence shown here is derived from an EMBL/GenBank/DDBJ whole genome shotgun (WGS) entry which is preliminary data.</text>
</comment>
<gene>
    <name evidence="2" type="ORF">Sradi_4005100</name>
</gene>
<dbReference type="AlphaFoldDB" id="A0AAW2PI56"/>
<evidence type="ECO:0000313" key="2">
    <source>
        <dbReference type="EMBL" id="KAL0355582.1"/>
    </source>
</evidence>
<evidence type="ECO:0000256" key="1">
    <source>
        <dbReference type="SAM" id="MobiDB-lite"/>
    </source>
</evidence>
<reference evidence="2" key="1">
    <citation type="submission" date="2020-06" db="EMBL/GenBank/DDBJ databases">
        <authorList>
            <person name="Li T."/>
            <person name="Hu X."/>
            <person name="Zhang T."/>
            <person name="Song X."/>
            <person name="Zhang H."/>
            <person name="Dai N."/>
            <person name="Sheng W."/>
            <person name="Hou X."/>
            <person name="Wei L."/>
        </authorList>
    </citation>
    <scope>NUCLEOTIDE SEQUENCE</scope>
    <source>
        <strain evidence="2">G02</strain>
        <tissue evidence="2">Leaf</tissue>
    </source>
</reference>
<feature type="compositionally biased region" description="Low complexity" evidence="1">
    <location>
        <begin position="50"/>
        <end position="61"/>
    </location>
</feature>
<feature type="region of interest" description="Disordered" evidence="1">
    <location>
        <begin position="1"/>
        <end position="61"/>
    </location>
</feature>
<accession>A0AAW2PI56</accession>
<protein>
    <submittedName>
        <fullName evidence="2">Uncharacterized protein</fullName>
    </submittedName>
</protein>
<proteinExistence type="predicted"/>
<name>A0AAW2PI56_SESRA</name>
<organism evidence="2">
    <name type="scientific">Sesamum radiatum</name>
    <name type="common">Black benniseed</name>
    <dbReference type="NCBI Taxonomy" id="300843"/>
    <lineage>
        <taxon>Eukaryota</taxon>
        <taxon>Viridiplantae</taxon>
        <taxon>Streptophyta</taxon>
        <taxon>Embryophyta</taxon>
        <taxon>Tracheophyta</taxon>
        <taxon>Spermatophyta</taxon>
        <taxon>Magnoliopsida</taxon>
        <taxon>eudicotyledons</taxon>
        <taxon>Gunneridae</taxon>
        <taxon>Pentapetalae</taxon>
        <taxon>asterids</taxon>
        <taxon>lamiids</taxon>
        <taxon>Lamiales</taxon>
        <taxon>Pedaliaceae</taxon>
        <taxon>Sesamum</taxon>
    </lineage>
</organism>
<dbReference type="EMBL" id="JACGWJ010000017">
    <property type="protein sequence ID" value="KAL0355582.1"/>
    <property type="molecule type" value="Genomic_DNA"/>
</dbReference>
<reference evidence="2" key="2">
    <citation type="journal article" date="2024" name="Plant">
        <title>Genomic evolution and insights into agronomic trait innovations of Sesamum species.</title>
        <authorList>
            <person name="Miao H."/>
            <person name="Wang L."/>
            <person name="Qu L."/>
            <person name="Liu H."/>
            <person name="Sun Y."/>
            <person name="Le M."/>
            <person name="Wang Q."/>
            <person name="Wei S."/>
            <person name="Zheng Y."/>
            <person name="Lin W."/>
            <person name="Duan Y."/>
            <person name="Cao H."/>
            <person name="Xiong S."/>
            <person name="Wang X."/>
            <person name="Wei L."/>
            <person name="Li C."/>
            <person name="Ma Q."/>
            <person name="Ju M."/>
            <person name="Zhao R."/>
            <person name="Li G."/>
            <person name="Mu C."/>
            <person name="Tian Q."/>
            <person name="Mei H."/>
            <person name="Zhang T."/>
            <person name="Gao T."/>
            <person name="Zhang H."/>
        </authorList>
    </citation>
    <scope>NUCLEOTIDE SEQUENCE</scope>
    <source>
        <strain evidence="2">G02</strain>
    </source>
</reference>
<sequence>MFSKYLRDEHSAALTPPATRFSRGTPSSSDQKRKRAAPALPVSSSKRSKPSSSTFLRSSST</sequence>
<feature type="compositionally biased region" description="Basic and acidic residues" evidence="1">
    <location>
        <begin position="1"/>
        <end position="11"/>
    </location>
</feature>